<name>A0A4Q7WYE7_9ACTN</name>
<feature type="transmembrane region" description="Helical" evidence="1">
    <location>
        <begin position="35"/>
        <end position="53"/>
    </location>
</feature>
<comment type="caution">
    <text evidence="2">The sequence shown here is derived from an EMBL/GenBank/DDBJ whole genome shotgun (WGS) entry which is preliminary data.</text>
</comment>
<feature type="transmembrane region" description="Helical" evidence="1">
    <location>
        <begin position="6"/>
        <end position="23"/>
    </location>
</feature>
<feature type="transmembrane region" description="Helical" evidence="1">
    <location>
        <begin position="260"/>
        <end position="280"/>
    </location>
</feature>
<feature type="transmembrane region" description="Helical" evidence="1">
    <location>
        <begin position="218"/>
        <end position="248"/>
    </location>
</feature>
<sequence length="323" mass="34415">MIKVEWFYWLCGIFFLLIAMQAFTDRTNRKRLGSAAFWGILGLSFCYGTFVVHKQAPSWLLGIAVIGIAALAGAGFPGRGQERTTTPEQRARFADRFGNKLFLPALVIPVVAAIFGAWLAKVKLGNGKPLLETGSATIIGLGVASILALAVGMVLFRPRSPAVPLHEGRRLLEHIGWAAILPQMLATLGLLFTASGVGKAVGRVTDHLIPKGSLIAAVALYCIGMAIFTIIMGNAFAAFPVMTAAVGWPLLVQQFHGTPAVVFAVGMLAGFCGTLCTPMAANFNLVPAALLEMKDQYGPIKAQIPTAIPLLACNIVIMYIFAF</sequence>
<dbReference type="OrthoDB" id="1689651at2"/>
<dbReference type="Pfam" id="PF06166">
    <property type="entry name" value="DUF979"/>
    <property type="match status" value="1"/>
</dbReference>
<evidence type="ECO:0000313" key="3">
    <source>
        <dbReference type="Proteomes" id="UP000292027"/>
    </source>
</evidence>
<accession>A0A4Q7WYE7</accession>
<feature type="transmembrane region" description="Helical" evidence="1">
    <location>
        <begin position="300"/>
        <end position="322"/>
    </location>
</feature>
<feature type="transmembrane region" description="Helical" evidence="1">
    <location>
        <begin position="177"/>
        <end position="198"/>
    </location>
</feature>
<dbReference type="AlphaFoldDB" id="A0A4Q7WYE7"/>
<feature type="transmembrane region" description="Helical" evidence="1">
    <location>
        <begin position="59"/>
        <end position="80"/>
    </location>
</feature>
<dbReference type="InterPro" id="IPR009323">
    <property type="entry name" value="DUF979"/>
</dbReference>
<gene>
    <name evidence="2" type="ORF">EV645_2884</name>
</gene>
<proteinExistence type="predicted"/>
<dbReference type="EMBL" id="SHKR01000012">
    <property type="protein sequence ID" value="RZU15348.1"/>
    <property type="molecule type" value="Genomic_DNA"/>
</dbReference>
<keyword evidence="1" id="KW-1133">Transmembrane helix</keyword>
<keyword evidence="3" id="KW-1185">Reference proteome</keyword>
<feature type="transmembrane region" description="Helical" evidence="1">
    <location>
        <begin position="135"/>
        <end position="156"/>
    </location>
</feature>
<reference evidence="2 3" key="1">
    <citation type="journal article" date="2015" name="Stand. Genomic Sci.">
        <title>Genomic Encyclopedia of Bacterial and Archaeal Type Strains, Phase III: the genomes of soil and plant-associated and newly described type strains.</title>
        <authorList>
            <person name="Whitman W.B."/>
            <person name="Woyke T."/>
            <person name="Klenk H.P."/>
            <person name="Zhou Y."/>
            <person name="Lilburn T.G."/>
            <person name="Beck B.J."/>
            <person name="De Vos P."/>
            <person name="Vandamme P."/>
            <person name="Eisen J.A."/>
            <person name="Garrity G."/>
            <person name="Hugenholtz P."/>
            <person name="Kyrpides N.C."/>
        </authorList>
    </citation>
    <scope>NUCLEOTIDE SEQUENCE [LARGE SCALE GENOMIC DNA]</scope>
    <source>
        <strain evidence="2 3">VKM Ac-2540</strain>
    </source>
</reference>
<protein>
    <submittedName>
        <fullName evidence="2">Membrane protein</fullName>
    </submittedName>
</protein>
<keyword evidence="1" id="KW-0472">Membrane</keyword>
<organism evidence="2 3">
    <name type="scientific">Kribbella rubisoli</name>
    <dbReference type="NCBI Taxonomy" id="3075929"/>
    <lineage>
        <taxon>Bacteria</taxon>
        <taxon>Bacillati</taxon>
        <taxon>Actinomycetota</taxon>
        <taxon>Actinomycetes</taxon>
        <taxon>Propionibacteriales</taxon>
        <taxon>Kribbellaceae</taxon>
        <taxon>Kribbella</taxon>
    </lineage>
</organism>
<evidence type="ECO:0000313" key="2">
    <source>
        <dbReference type="EMBL" id="RZU15348.1"/>
    </source>
</evidence>
<feature type="transmembrane region" description="Helical" evidence="1">
    <location>
        <begin position="101"/>
        <end position="120"/>
    </location>
</feature>
<evidence type="ECO:0000256" key="1">
    <source>
        <dbReference type="SAM" id="Phobius"/>
    </source>
</evidence>
<dbReference type="Proteomes" id="UP000292027">
    <property type="component" value="Unassembled WGS sequence"/>
</dbReference>
<dbReference type="RefSeq" id="WP_130443860.1">
    <property type="nucleotide sequence ID" value="NZ_SHKR01000012.1"/>
</dbReference>
<keyword evidence="1" id="KW-0812">Transmembrane</keyword>